<reference evidence="5" key="1">
    <citation type="submission" date="2022-06" db="EMBL/GenBank/DDBJ databases">
        <title>Diverse halophilic archaea isolated from saline environments.</title>
        <authorList>
            <person name="Cui H.-L."/>
        </authorList>
    </citation>
    <scope>NUCLEOTIDE SEQUENCE</scope>
    <source>
        <strain evidence="5">WLHS1</strain>
    </source>
</reference>
<accession>A0A9E7N8T4</accession>
<organism evidence="5 6">
    <name type="scientific">Natronosalvus rutilus</name>
    <dbReference type="NCBI Taxonomy" id="2953753"/>
    <lineage>
        <taxon>Archaea</taxon>
        <taxon>Methanobacteriati</taxon>
        <taxon>Methanobacteriota</taxon>
        <taxon>Stenosarchaea group</taxon>
        <taxon>Halobacteria</taxon>
        <taxon>Halobacteriales</taxon>
        <taxon>Natrialbaceae</taxon>
        <taxon>Natronosalvus</taxon>
    </lineage>
</organism>
<dbReference type="AlphaFoldDB" id="A0A9E7N8T4"/>
<feature type="region of interest" description="Disordered" evidence="1">
    <location>
        <begin position="27"/>
        <end position="53"/>
    </location>
</feature>
<dbReference type="Pfam" id="PF23374">
    <property type="entry name" value="Fn3_arc"/>
    <property type="match status" value="1"/>
</dbReference>
<proteinExistence type="predicted"/>
<sequence length="408" mass="44396">MTKASPALLALLLVCALPAVTLVAAAPAPGSSTGTETQSTVLTTPHDSNGPFLELENTANRLTVPEESKRTYTSPTQDFGTAIASADDEVRADAGHFAFEQAFDETTDPNERADLIDASRDRMEARVQALDEREQRAVQAYANGTITEQEFTQVLLRNYNEANELEQQYRDLLEYANRVPGYSRNSVRPMAGTIATHQSQARAEIAAASAADRSPTVTIETSDVGYRLSLISGDRYFQEVARFDLRDRDGDSQFGSFSAAESHAAERYPWAQGNANSYHFSSTASPNLYLTEISHNHGELYSYIDGATEAVAREHQSLVVSRLPIEHQNTWERDTVAITLNRTPGDGPAEVRVTDLETGEPVEATVRLDGVAVGQTGSNGYLWLATPAGDYEIEVETADETVTIAPAT</sequence>
<evidence type="ECO:0000259" key="4">
    <source>
        <dbReference type="Pfam" id="PF23379"/>
    </source>
</evidence>
<feature type="domain" description="DUF7094" evidence="3">
    <location>
        <begin position="217"/>
        <end position="324"/>
    </location>
</feature>
<evidence type="ECO:0000259" key="3">
    <source>
        <dbReference type="Pfam" id="PF23375"/>
    </source>
</evidence>
<dbReference type="Pfam" id="PF23379">
    <property type="entry name" value="DUF7096"/>
    <property type="match status" value="1"/>
</dbReference>
<gene>
    <name evidence="5" type="ORF">NGM29_00620</name>
</gene>
<dbReference type="KEGG" id="sawl:NGM29_00620"/>
<evidence type="ECO:0000256" key="1">
    <source>
        <dbReference type="SAM" id="MobiDB-lite"/>
    </source>
</evidence>
<dbReference type="EMBL" id="CP100355">
    <property type="protein sequence ID" value="UTF53822.1"/>
    <property type="molecule type" value="Genomic_DNA"/>
</dbReference>
<evidence type="ECO:0000259" key="2">
    <source>
        <dbReference type="Pfam" id="PF23374"/>
    </source>
</evidence>
<dbReference type="Proteomes" id="UP001056855">
    <property type="component" value="Chromosome"/>
</dbReference>
<dbReference type="Pfam" id="PF23375">
    <property type="entry name" value="DUF7094"/>
    <property type="match status" value="1"/>
</dbReference>
<dbReference type="GeneID" id="73288504"/>
<feature type="domain" description="Fibronectin-III type-like" evidence="2">
    <location>
        <begin position="329"/>
        <end position="403"/>
    </location>
</feature>
<dbReference type="RefSeq" id="WP_254158342.1">
    <property type="nucleotide sequence ID" value="NZ_CP100355.1"/>
</dbReference>
<evidence type="ECO:0000313" key="5">
    <source>
        <dbReference type="EMBL" id="UTF53822.1"/>
    </source>
</evidence>
<dbReference type="InterPro" id="IPR055522">
    <property type="entry name" value="DUF7096"/>
</dbReference>
<keyword evidence="6" id="KW-1185">Reference proteome</keyword>
<evidence type="ECO:0000313" key="6">
    <source>
        <dbReference type="Proteomes" id="UP001056855"/>
    </source>
</evidence>
<feature type="compositionally biased region" description="Polar residues" evidence="1">
    <location>
        <begin position="30"/>
        <end position="47"/>
    </location>
</feature>
<dbReference type="InterPro" id="IPR056397">
    <property type="entry name" value="Fn3_arc"/>
</dbReference>
<feature type="domain" description="DUF7096" evidence="4">
    <location>
        <begin position="1"/>
        <end position="212"/>
    </location>
</feature>
<name>A0A9E7N8T4_9EURY</name>
<protein>
    <submittedName>
        <fullName evidence="5">Uncharacterized protein</fullName>
    </submittedName>
</protein>
<dbReference type="InterPro" id="IPR055520">
    <property type="entry name" value="DUF7094"/>
</dbReference>